<dbReference type="PANTHER" id="PTHR37512:SF1">
    <property type="entry name" value="NADR_TTD14 AAA DOMAIN-CONTAINING PROTEIN"/>
    <property type="match status" value="1"/>
</dbReference>
<dbReference type="SUPFAM" id="SSF52540">
    <property type="entry name" value="P-loop containing nucleoside triphosphate hydrolases"/>
    <property type="match status" value="1"/>
</dbReference>
<organism evidence="2 3">
    <name type="scientific">Psychroflexus aurantiacus</name>
    <dbReference type="NCBI Taxonomy" id="2709310"/>
    <lineage>
        <taxon>Bacteria</taxon>
        <taxon>Pseudomonadati</taxon>
        <taxon>Bacteroidota</taxon>
        <taxon>Flavobacteriia</taxon>
        <taxon>Flavobacteriales</taxon>
        <taxon>Flavobacteriaceae</taxon>
        <taxon>Psychroflexus</taxon>
    </lineage>
</organism>
<dbReference type="InterPro" id="IPR052735">
    <property type="entry name" value="NAD_biosynth-regulator"/>
</dbReference>
<evidence type="ECO:0000259" key="1">
    <source>
        <dbReference type="Pfam" id="PF13521"/>
    </source>
</evidence>
<keyword evidence="3" id="KW-1185">Reference proteome</keyword>
<dbReference type="GO" id="GO:0005524">
    <property type="term" value="F:ATP binding"/>
    <property type="evidence" value="ECO:0007669"/>
    <property type="project" value="UniProtKB-KW"/>
</dbReference>
<dbReference type="PANTHER" id="PTHR37512">
    <property type="entry name" value="TRIFUNCTIONAL NAD BIOSYNTHESIS/REGULATOR PROTEIN NADR"/>
    <property type="match status" value="1"/>
</dbReference>
<comment type="caution">
    <text evidence="2">The sequence shown here is derived from an EMBL/GenBank/DDBJ whole genome shotgun (WGS) entry which is preliminary data.</text>
</comment>
<evidence type="ECO:0000313" key="3">
    <source>
        <dbReference type="Proteomes" id="UP000478505"/>
    </source>
</evidence>
<dbReference type="RefSeq" id="WP_164005381.1">
    <property type="nucleotide sequence ID" value="NZ_JAAIKD010000006.1"/>
</dbReference>
<dbReference type="Gene3D" id="3.40.50.300">
    <property type="entry name" value="P-loop containing nucleotide triphosphate hydrolases"/>
    <property type="match status" value="1"/>
</dbReference>
<dbReference type="InterPro" id="IPR027417">
    <property type="entry name" value="P-loop_NTPase"/>
</dbReference>
<gene>
    <name evidence="2" type="ORF">G3567_10995</name>
</gene>
<dbReference type="EMBL" id="JAAIKD010000006">
    <property type="protein sequence ID" value="NEV94669.1"/>
    <property type="molecule type" value="Genomic_DNA"/>
</dbReference>
<evidence type="ECO:0000313" key="2">
    <source>
        <dbReference type="EMBL" id="NEV94669.1"/>
    </source>
</evidence>
<name>A0A6B3R211_9FLAO</name>
<dbReference type="AlphaFoldDB" id="A0A6B3R211"/>
<keyword evidence="2" id="KW-0547">Nucleotide-binding</keyword>
<feature type="domain" description="NadR/Ttd14 AAA" evidence="1">
    <location>
        <begin position="14"/>
        <end position="173"/>
    </location>
</feature>
<accession>A0A6B3R211</accession>
<dbReference type="Pfam" id="PF13521">
    <property type="entry name" value="AAA_28"/>
    <property type="match status" value="1"/>
</dbReference>
<protein>
    <submittedName>
        <fullName evidence="2">ATP-binding protein</fullName>
    </submittedName>
</protein>
<sequence>MEKELEQTQRDLTKIVLFGPESTGKSTLAESLARHYNTEWVPEFARAYLQEKYNNSAEVCAPSDLIPIAKGQIQLENEKSEKAKDLLFCDTNVLQTLTYAKTYFENFKDPLLEDCVKQHQYAHYFLTYIDTPWVPDDLRDKPHERKEMFAIFEETLISRGVSYTILKGNLTQRLQKAKSILKTL</sequence>
<reference evidence="2 3" key="1">
    <citation type="submission" date="2020-02" db="EMBL/GenBank/DDBJ databases">
        <title>Flavobacteriaceae Psychroflexus bacterium YR1-1, complete genome.</title>
        <authorList>
            <person name="Li Y."/>
            <person name="Wu S."/>
        </authorList>
    </citation>
    <scope>NUCLEOTIDE SEQUENCE [LARGE SCALE GENOMIC DNA]</scope>
    <source>
        <strain evidence="2 3">YR1-1</strain>
    </source>
</reference>
<proteinExistence type="predicted"/>
<dbReference type="Proteomes" id="UP000478505">
    <property type="component" value="Unassembled WGS sequence"/>
</dbReference>
<keyword evidence="2" id="KW-0067">ATP-binding</keyword>
<dbReference type="InterPro" id="IPR038727">
    <property type="entry name" value="NadR/Ttd14_AAA_dom"/>
</dbReference>